<comment type="pathway">
    <text evidence="1">Protein modification; protein ubiquitination.</text>
</comment>
<dbReference type="UniPathway" id="UPA00143"/>
<keyword evidence="2" id="KW-0880">Kelch repeat</keyword>
<evidence type="ECO:0000259" key="7">
    <source>
        <dbReference type="PROSITE" id="PS50097"/>
    </source>
</evidence>
<evidence type="ECO:0000256" key="5">
    <source>
        <dbReference type="ARBA" id="ARBA00023203"/>
    </source>
</evidence>
<reference evidence="9" key="1">
    <citation type="journal article" date="2006" name="Science">
        <title>Ancient noncoding elements conserved in the human genome.</title>
        <authorList>
            <person name="Venkatesh B."/>
            <person name="Kirkness E.F."/>
            <person name="Loh Y.H."/>
            <person name="Halpern A.L."/>
            <person name="Lee A.P."/>
            <person name="Johnson J."/>
            <person name="Dandona N."/>
            <person name="Viswanathan L.D."/>
            <person name="Tay A."/>
            <person name="Venter J.C."/>
            <person name="Strausberg R.L."/>
            <person name="Brenner S."/>
        </authorList>
    </citation>
    <scope>NUCLEOTIDE SEQUENCE [LARGE SCALE GENOMIC DNA]</scope>
</reference>
<dbReference type="FunFam" id="2.120.10.80:FF:000029">
    <property type="entry name" value="Kelch-like family member 17"/>
    <property type="match status" value="1"/>
</dbReference>
<dbReference type="SMART" id="SM00225">
    <property type="entry name" value="BTB"/>
    <property type="match status" value="1"/>
</dbReference>
<organism evidence="8 9">
    <name type="scientific">Callorhinchus milii</name>
    <name type="common">Ghost shark</name>
    <dbReference type="NCBI Taxonomy" id="7868"/>
    <lineage>
        <taxon>Eukaryota</taxon>
        <taxon>Metazoa</taxon>
        <taxon>Chordata</taxon>
        <taxon>Craniata</taxon>
        <taxon>Vertebrata</taxon>
        <taxon>Chondrichthyes</taxon>
        <taxon>Holocephali</taxon>
        <taxon>Chimaeriformes</taxon>
        <taxon>Callorhinchidae</taxon>
        <taxon>Callorhinchus</taxon>
    </lineage>
</organism>
<evidence type="ECO:0000313" key="8">
    <source>
        <dbReference type="Ensembl" id="ENSCMIP00000034477.1"/>
    </source>
</evidence>
<dbReference type="Pfam" id="PF07707">
    <property type="entry name" value="BACK"/>
    <property type="match status" value="1"/>
</dbReference>
<dbReference type="GO" id="GO:0003779">
    <property type="term" value="F:actin binding"/>
    <property type="evidence" value="ECO:0007669"/>
    <property type="project" value="UniProtKB-KW"/>
</dbReference>
<reference evidence="8" key="4">
    <citation type="submission" date="2025-08" db="UniProtKB">
        <authorList>
            <consortium name="Ensembl"/>
        </authorList>
    </citation>
    <scope>IDENTIFICATION</scope>
</reference>
<dbReference type="PRINTS" id="PR00501">
    <property type="entry name" value="KELCHREPEAT"/>
</dbReference>
<feature type="domain" description="BTB" evidence="7">
    <location>
        <begin position="86"/>
        <end position="153"/>
    </location>
</feature>
<dbReference type="SMART" id="SM00875">
    <property type="entry name" value="BACK"/>
    <property type="match status" value="1"/>
</dbReference>
<dbReference type="Pfam" id="PF01344">
    <property type="entry name" value="Kelch_1"/>
    <property type="match status" value="5"/>
</dbReference>
<dbReference type="Gene3D" id="3.30.710.10">
    <property type="entry name" value="Potassium Channel Kv1.1, Chain A"/>
    <property type="match status" value="1"/>
</dbReference>
<protein>
    <submittedName>
        <fullName evidence="8">Kelch like family member 17</fullName>
    </submittedName>
</protein>
<feature type="compositionally biased region" description="Pro residues" evidence="6">
    <location>
        <begin position="12"/>
        <end position="36"/>
    </location>
</feature>
<dbReference type="InterPro" id="IPR011043">
    <property type="entry name" value="Gal_Oxase/kelch_b-propeller"/>
</dbReference>
<dbReference type="InParanoid" id="A0A4W3IY65"/>
<dbReference type="InterPro" id="IPR011333">
    <property type="entry name" value="SKP1/BTB/POZ_sf"/>
</dbReference>
<evidence type="ECO:0000256" key="2">
    <source>
        <dbReference type="ARBA" id="ARBA00022441"/>
    </source>
</evidence>
<reference evidence="9" key="3">
    <citation type="journal article" date="2014" name="Nature">
        <title>Elephant shark genome provides unique insights into gnathostome evolution.</title>
        <authorList>
            <consortium name="International Elephant Shark Genome Sequencing Consortium"/>
            <person name="Venkatesh B."/>
            <person name="Lee A.P."/>
            <person name="Ravi V."/>
            <person name="Maurya A.K."/>
            <person name="Lian M.M."/>
            <person name="Swann J.B."/>
            <person name="Ohta Y."/>
            <person name="Flajnik M.F."/>
            <person name="Sutoh Y."/>
            <person name="Kasahara M."/>
            <person name="Hoon S."/>
            <person name="Gangu V."/>
            <person name="Roy S.W."/>
            <person name="Irimia M."/>
            <person name="Korzh V."/>
            <person name="Kondrychyn I."/>
            <person name="Lim Z.W."/>
            <person name="Tay B.H."/>
            <person name="Tohari S."/>
            <person name="Kong K.W."/>
            <person name="Ho S."/>
            <person name="Lorente-Galdos B."/>
            <person name="Quilez J."/>
            <person name="Marques-Bonet T."/>
            <person name="Raney B.J."/>
            <person name="Ingham P.W."/>
            <person name="Tay A."/>
            <person name="Hillier L.W."/>
            <person name="Minx P."/>
            <person name="Boehm T."/>
            <person name="Wilson R.K."/>
            <person name="Brenner S."/>
            <person name="Warren W.C."/>
        </authorList>
    </citation>
    <scope>NUCLEOTIDE SEQUENCE [LARGE SCALE GENOMIC DNA]</scope>
</reference>
<accession>A0A4W3IY65</accession>
<dbReference type="SMART" id="SM00612">
    <property type="entry name" value="Kelch"/>
    <property type="match status" value="6"/>
</dbReference>
<dbReference type="PROSITE" id="PS50097">
    <property type="entry name" value="BTB"/>
    <property type="match status" value="1"/>
</dbReference>
<feature type="region of interest" description="Disordered" evidence="6">
    <location>
        <begin position="11"/>
        <end position="50"/>
    </location>
</feature>
<dbReference type="Ensembl" id="ENSCMIT00000034995.1">
    <property type="protein sequence ID" value="ENSCMIP00000034477.1"/>
    <property type="gene ID" value="ENSCMIG00000014618.1"/>
</dbReference>
<dbReference type="PANTHER" id="PTHR24412">
    <property type="entry name" value="KELCH PROTEIN"/>
    <property type="match status" value="1"/>
</dbReference>
<keyword evidence="3" id="KW-0677">Repeat</keyword>
<evidence type="ECO:0000313" key="9">
    <source>
        <dbReference type="Proteomes" id="UP000314986"/>
    </source>
</evidence>
<dbReference type="Gene3D" id="2.120.10.80">
    <property type="entry name" value="Kelch-type beta propeller"/>
    <property type="match status" value="1"/>
</dbReference>
<dbReference type="InterPro" id="IPR015915">
    <property type="entry name" value="Kelch-typ_b-propeller"/>
</dbReference>
<name>A0A4W3IY65_CALMI</name>
<dbReference type="STRING" id="7868.ENSCMIP00000034477"/>
<dbReference type="SUPFAM" id="SSF50965">
    <property type="entry name" value="Galactose oxidase, central domain"/>
    <property type="match status" value="1"/>
</dbReference>
<dbReference type="Pfam" id="PF00651">
    <property type="entry name" value="BTB"/>
    <property type="match status" value="1"/>
</dbReference>
<reference evidence="8" key="5">
    <citation type="submission" date="2025-09" db="UniProtKB">
        <authorList>
            <consortium name="Ensembl"/>
        </authorList>
    </citation>
    <scope>IDENTIFICATION</scope>
</reference>
<evidence type="ECO:0000256" key="1">
    <source>
        <dbReference type="ARBA" id="ARBA00004906"/>
    </source>
</evidence>
<dbReference type="FunCoup" id="A0A4W3IY65">
    <property type="interactions" value="96"/>
</dbReference>
<dbReference type="GeneTree" id="ENSGT00940000157635"/>
<dbReference type="FunFam" id="3.30.710.10:FF:000001">
    <property type="entry name" value="Kelch-like family member 20"/>
    <property type="match status" value="1"/>
</dbReference>
<dbReference type="Proteomes" id="UP000314986">
    <property type="component" value="Unassembled WGS sequence"/>
</dbReference>
<proteinExistence type="predicted"/>
<evidence type="ECO:0000256" key="6">
    <source>
        <dbReference type="SAM" id="MobiDB-lite"/>
    </source>
</evidence>
<dbReference type="SUPFAM" id="SSF54695">
    <property type="entry name" value="POZ domain"/>
    <property type="match status" value="1"/>
</dbReference>
<dbReference type="InterPro" id="IPR000210">
    <property type="entry name" value="BTB/POZ_dom"/>
</dbReference>
<evidence type="ECO:0000256" key="3">
    <source>
        <dbReference type="ARBA" id="ARBA00022737"/>
    </source>
</evidence>
<dbReference type="InterPro" id="IPR011705">
    <property type="entry name" value="BACK"/>
</dbReference>
<evidence type="ECO:0000256" key="4">
    <source>
        <dbReference type="ARBA" id="ARBA00022786"/>
    </source>
</evidence>
<dbReference type="PANTHER" id="PTHR24412:SF475">
    <property type="entry name" value="KELCH-LIKE PROTEIN 17"/>
    <property type="match status" value="1"/>
</dbReference>
<dbReference type="PIRSF" id="PIRSF037037">
    <property type="entry name" value="Kelch-like_protein_gigaxonin"/>
    <property type="match status" value="1"/>
</dbReference>
<dbReference type="AlphaFoldDB" id="A0A4W3IY65"/>
<dbReference type="OMA" id="RRNCWEP"/>
<dbReference type="Gene3D" id="1.25.40.420">
    <property type="match status" value="2"/>
</dbReference>
<dbReference type="InterPro" id="IPR006652">
    <property type="entry name" value="Kelch_1"/>
</dbReference>
<sequence>SRVVSSIALLPLPCPPSAHPPPPTTPLPPPARPPPAKEAGTDRSPAMEGGMQLLNRDGHSISHNSKRHYHDAFVSMNRMRQRGLLCDIVLHVGNKEIKAHKLVLASCSPYFHAMFTNEMSESRQTHVTLHDIDPQALEQLVQYAYTTLLPAASLLQLNGVRDACCKFLLSQLDPSNCLGIRGFADTHSCSDLLKSAHKYVLQHFVEVSKTEEFMLLPLKQVLACLLVGSCGLTLSEAFGSPQLMKCVRLPLLTRDFLMNNVDTELLVRHHSECKDLLIEALKYHLMPEQRGVLSNSRTRPRRCEGASPVLFAVGGGSLFAIHGDCEAYDTRTDRWHMVASMSTRRARVGVAAIGNRLYSVGGYDGTSDLSTVESYDPVTNSWQPEVSMGTRRSCLGVAVLHGLLYAAGGYDGASCLNSAERFDPLTGTWSSVTAMSTRRRYVRVATLDGNLYSVGGYDSSSHLATVEKYDPQTNTWSTIANMLSRRSSAGVAVLEGMLYVAGGNDGTSCLNSVERYNPKANTWESVAPMNIRRSTHDLVAMDGWLYAVGGNDGSSSLNSIEKYNPRTNKWVAASCMFTRRSSVGVSVLDLLNFPPPSSPTLSVSSTSL</sequence>
<dbReference type="FunFam" id="2.120.10.80:FF:000019">
    <property type="entry name" value="Kelch-like family member 17"/>
    <property type="match status" value="1"/>
</dbReference>
<keyword evidence="4" id="KW-0833">Ubl conjugation pathway</keyword>
<reference evidence="9" key="2">
    <citation type="journal article" date="2007" name="PLoS Biol.">
        <title>Survey sequencing and comparative analysis of the elephant shark (Callorhinchus milii) genome.</title>
        <authorList>
            <person name="Venkatesh B."/>
            <person name="Kirkness E.F."/>
            <person name="Loh Y.H."/>
            <person name="Halpern A.L."/>
            <person name="Lee A.P."/>
            <person name="Johnson J."/>
            <person name="Dandona N."/>
            <person name="Viswanathan L.D."/>
            <person name="Tay A."/>
            <person name="Venter J.C."/>
            <person name="Strausberg R.L."/>
            <person name="Brenner S."/>
        </authorList>
    </citation>
    <scope>NUCLEOTIDE SEQUENCE [LARGE SCALE GENOMIC DNA]</scope>
</reference>
<dbReference type="InterPro" id="IPR017096">
    <property type="entry name" value="BTB-kelch_protein"/>
</dbReference>
<keyword evidence="9" id="KW-1185">Reference proteome</keyword>
<dbReference type="GO" id="GO:0016567">
    <property type="term" value="P:protein ubiquitination"/>
    <property type="evidence" value="ECO:0007669"/>
    <property type="project" value="UniProtKB-UniPathway"/>
</dbReference>
<keyword evidence="5" id="KW-0009">Actin-binding</keyword>